<proteinExistence type="predicted"/>
<comment type="caution">
    <text evidence="2">The sequence shown here is derived from an EMBL/GenBank/DDBJ whole genome shotgun (WGS) entry which is preliminary data.</text>
</comment>
<evidence type="ECO:0000313" key="2">
    <source>
        <dbReference type="EMBL" id="KAF6826814.1"/>
    </source>
</evidence>
<sequence length="106" mass="11552">MIDPSESIVEYSQSLQGSRSKRPGTADHGDLSSISLPIVVPSAQSPNGCSHAKFFRLAGRPKLHVFRETEITHTWDSENVAGKDGAYASRWSALKETLTVDYQCSG</sequence>
<keyword evidence="3" id="KW-1185">Reference proteome</keyword>
<name>A0A8H6K8G4_9PEZI</name>
<reference evidence="2" key="1">
    <citation type="journal article" date="2020" name="Phytopathology">
        <title>Genome Sequence Resources of Colletotrichum truncatum, C. plurivorum, C. musicola, and C. sojae: Four Species Pathogenic to Soybean (Glycine max).</title>
        <authorList>
            <person name="Rogerio F."/>
            <person name="Boufleur T.R."/>
            <person name="Ciampi-Guillardi M."/>
            <person name="Sukno S.A."/>
            <person name="Thon M.R."/>
            <person name="Massola Junior N.S."/>
            <person name="Baroncelli R."/>
        </authorList>
    </citation>
    <scope>NUCLEOTIDE SEQUENCE</scope>
    <source>
        <strain evidence="2">LFN00145</strain>
    </source>
</reference>
<dbReference type="AlphaFoldDB" id="A0A8H6K8G4"/>
<dbReference type="EMBL" id="WIGO01000148">
    <property type="protein sequence ID" value="KAF6826814.1"/>
    <property type="molecule type" value="Genomic_DNA"/>
</dbReference>
<evidence type="ECO:0000313" key="3">
    <source>
        <dbReference type="Proteomes" id="UP000654918"/>
    </source>
</evidence>
<dbReference type="Proteomes" id="UP000654918">
    <property type="component" value="Unassembled WGS sequence"/>
</dbReference>
<gene>
    <name evidence="2" type="ORF">CPLU01_09482</name>
</gene>
<feature type="region of interest" description="Disordered" evidence="1">
    <location>
        <begin position="1"/>
        <end position="29"/>
    </location>
</feature>
<accession>A0A8H6K8G4</accession>
<evidence type="ECO:0000256" key="1">
    <source>
        <dbReference type="SAM" id="MobiDB-lite"/>
    </source>
</evidence>
<protein>
    <submittedName>
        <fullName evidence="2">Uncharacterized protein</fullName>
    </submittedName>
</protein>
<organism evidence="2 3">
    <name type="scientific">Colletotrichum plurivorum</name>
    <dbReference type="NCBI Taxonomy" id="2175906"/>
    <lineage>
        <taxon>Eukaryota</taxon>
        <taxon>Fungi</taxon>
        <taxon>Dikarya</taxon>
        <taxon>Ascomycota</taxon>
        <taxon>Pezizomycotina</taxon>
        <taxon>Sordariomycetes</taxon>
        <taxon>Hypocreomycetidae</taxon>
        <taxon>Glomerellales</taxon>
        <taxon>Glomerellaceae</taxon>
        <taxon>Colletotrichum</taxon>
        <taxon>Colletotrichum orchidearum species complex</taxon>
    </lineage>
</organism>